<keyword evidence="2" id="KW-1185">Reference proteome</keyword>
<dbReference type="GeneID" id="40088647"/>
<organism evidence="1 2">
    <name type="scientific">Agrobacterium phage Atu_ph07</name>
    <dbReference type="NCBI Taxonomy" id="2024264"/>
    <lineage>
        <taxon>Viruses</taxon>
        <taxon>Duplodnaviria</taxon>
        <taxon>Heunggongvirae</taxon>
        <taxon>Uroviricota</taxon>
        <taxon>Caudoviricetes</taxon>
        <taxon>Polybotosvirus</taxon>
        <taxon>Polybotosvirus Atuph07</taxon>
    </lineage>
</organism>
<proteinExistence type="predicted"/>
<dbReference type="RefSeq" id="YP_009612309.1">
    <property type="nucleotide sequence ID" value="NC_042013.1"/>
</dbReference>
<sequence>MNKYTPEYDLMLRHIYEGGDTVSVYDINLTVDELIILAIHHLTKKWISCPEHLLYEGSTIYIDRRFAGDVEVRDTVEYKSELTSEIPVTTLLETLEYIENEGRRRLGL</sequence>
<dbReference type="EMBL" id="MF403008">
    <property type="protein sequence ID" value="AUZ95403.1"/>
    <property type="molecule type" value="Genomic_DNA"/>
</dbReference>
<accession>A0A2L0V0U7</accession>
<evidence type="ECO:0000313" key="2">
    <source>
        <dbReference type="Proteomes" id="UP000223025"/>
    </source>
</evidence>
<evidence type="ECO:0000313" key="1">
    <source>
        <dbReference type="EMBL" id="AUZ95403.1"/>
    </source>
</evidence>
<dbReference type="KEGG" id="vg:40088647"/>
<dbReference type="Proteomes" id="UP000223025">
    <property type="component" value="Segment"/>
</dbReference>
<protein>
    <submittedName>
        <fullName evidence="1">Uncharacterized protein</fullName>
    </submittedName>
</protein>
<reference evidence="1 2" key="1">
    <citation type="submission" date="2017-06" db="EMBL/GenBank/DDBJ databases">
        <authorList>
            <person name="Kim H.J."/>
            <person name="Triplett B.A."/>
        </authorList>
    </citation>
    <scope>NUCLEOTIDE SEQUENCE [LARGE SCALE GENOMIC DNA]</scope>
</reference>
<name>A0A2L0V0U7_9CAUD</name>